<dbReference type="Proteomes" id="UP000199263">
    <property type="component" value="Unassembled WGS sequence"/>
</dbReference>
<sequence length="328" mass="37447">MKIKRMLVLILITIFIMPTLAFADTQNKSISASFNEINIKVNGVSFQSDNMVYNNTIYLPISNLSKLLNLSVHYYDATNTVYIGQIPAGEVPISIAESWKSYEEPKDVIPKGVNNIDVAFNNVTIKVHGEKVNAANISYKNTIFVSLKAVCEILNTNLIYDAPTLTAYVGQINQNVAPYDIYKNGFLDKQKTLYAEPATGDMEGWQKIKGHEYEGIVEIYYKLNGNIQSIQVKNIRNVDLNKVVEWIDDNGIKRYNSVGYIYELFNRFGSYSTEWFNNKFGNLYKEWLMVNSIDSEKIVSDYLEMRGQIQKQNKITLTPDAEFKTIEP</sequence>
<dbReference type="EMBL" id="FOMG01000032">
    <property type="protein sequence ID" value="SFD32138.1"/>
    <property type="molecule type" value="Genomic_DNA"/>
</dbReference>
<evidence type="ECO:0008006" key="4">
    <source>
        <dbReference type="Google" id="ProtNLM"/>
    </source>
</evidence>
<keyword evidence="1" id="KW-0732">Signal</keyword>
<name>A0A1I1RIP9_9CLOT</name>
<evidence type="ECO:0000313" key="2">
    <source>
        <dbReference type="EMBL" id="SFD32138.1"/>
    </source>
</evidence>
<keyword evidence="3" id="KW-1185">Reference proteome</keyword>
<evidence type="ECO:0000313" key="3">
    <source>
        <dbReference type="Proteomes" id="UP000199263"/>
    </source>
</evidence>
<organism evidence="2 3">
    <name type="scientific">Clostridium uliginosum</name>
    <dbReference type="NCBI Taxonomy" id="119641"/>
    <lineage>
        <taxon>Bacteria</taxon>
        <taxon>Bacillati</taxon>
        <taxon>Bacillota</taxon>
        <taxon>Clostridia</taxon>
        <taxon>Eubacteriales</taxon>
        <taxon>Clostridiaceae</taxon>
        <taxon>Clostridium</taxon>
    </lineage>
</organism>
<proteinExistence type="predicted"/>
<dbReference type="OrthoDB" id="9780101at2"/>
<evidence type="ECO:0000256" key="1">
    <source>
        <dbReference type="SAM" id="SignalP"/>
    </source>
</evidence>
<accession>A0A1I1RIP9</accession>
<protein>
    <recommendedName>
        <fullName evidence="4">Copper amine oxidase N-terminal domain-containing protein</fullName>
    </recommendedName>
</protein>
<feature type="chain" id="PRO_5011635276" description="Copper amine oxidase N-terminal domain-containing protein" evidence="1">
    <location>
        <begin position="24"/>
        <end position="328"/>
    </location>
</feature>
<gene>
    <name evidence="2" type="ORF">SAMN05421842_13219</name>
</gene>
<reference evidence="2 3" key="1">
    <citation type="submission" date="2016-10" db="EMBL/GenBank/DDBJ databases">
        <authorList>
            <person name="de Groot N.N."/>
        </authorList>
    </citation>
    <scope>NUCLEOTIDE SEQUENCE [LARGE SCALE GENOMIC DNA]</scope>
    <source>
        <strain evidence="2 3">DSM 12992</strain>
    </source>
</reference>
<feature type="signal peptide" evidence="1">
    <location>
        <begin position="1"/>
        <end position="23"/>
    </location>
</feature>
<dbReference type="AlphaFoldDB" id="A0A1I1RIP9"/>
<dbReference type="STRING" id="119641.SAMN05421842_13219"/>
<dbReference type="RefSeq" id="WP_090093883.1">
    <property type="nucleotide sequence ID" value="NZ_FOMG01000032.1"/>
</dbReference>